<evidence type="ECO:0000259" key="7">
    <source>
        <dbReference type="PROSITE" id="PS50119"/>
    </source>
</evidence>
<dbReference type="InterPro" id="IPR050143">
    <property type="entry name" value="TRIM/RBCC"/>
</dbReference>
<accession>A0A672QXF0</accession>
<dbReference type="SUPFAM" id="SSF57850">
    <property type="entry name" value="RING/U-box"/>
    <property type="match status" value="1"/>
</dbReference>
<dbReference type="InterPro" id="IPR003879">
    <property type="entry name" value="Butyrophylin_SPRY"/>
</dbReference>
<dbReference type="FunFam" id="2.60.120.920:FF:000004">
    <property type="entry name" value="Butyrophilin subfamily 1 member A1"/>
    <property type="match status" value="1"/>
</dbReference>
<keyword evidence="10" id="KW-1185">Reference proteome</keyword>
<dbReference type="PANTHER" id="PTHR24103">
    <property type="entry name" value="E3 UBIQUITIN-PROTEIN LIGASE TRIM"/>
    <property type="match status" value="1"/>
</dbReference>
<dbReference type="InterPro" id="IPR013083">
    <property type="entry name" value="Znf_RING/FYVE/PHD"/>
</dbReference>
<dbReference type="InterPro" id="IPR058030">
    <property type="entry name" value="TRIM8/14/16/25/29/45/65_CC"/>
</dbReference>
<dbReference type="PROSITE" id="PS00518">
    <property type="entry name" value="ZF_RING_1"/>
    <property type="match status" value="1"/>
</dbReference>
<dbReference type="Pfam" id="PF13445">
    <property type="entry name" value="zf-RING_UBOX"/>
    <property type="match status" value="1"/>
</dbReference>
<keyword evidence="2 4" id="KW-0863">Zinc-finger</keyword>
<dbReference type="Pfam" id="PF00622">
    <property type="entry name" value="SPRY"/>
    <property type="match status" value="1"/>
</dbReference>
<dbReference type="Pfam" id="PF25600">
    <property type="entry name" value="TRIM_CC"/>
    <property type="match status" value="1"/>
</dbReference>
<evidence type="ECO:0000256" key="4">
    <source>
        <dbReference type="PROSITE-ProRule" id="PRU00024"/>
    </source>
</evidence>
<dbReference type="PROSITE" id="PS50089">
    <property type="entry name" value="ZF_RING_2"/>
    <property type="match status" value="1"/>
</dbReference>
<dbReference type="InterPro" id="IPR001870">
    <property type="entry name" value="B30.2/SPRY"/>
</dbReference>
<dbReference type="Pfam" id="PF13765">
    <property type="entry name" value="PRY"/>
    <property type="match status" value="1"/>
</dbReference>
<dbReference type="SMART" id="SM00336">
    <property type="entry name" value="BBOX"/>
    <property type="match status" value="1"/>
</dbReference>
<dbReference type="InterPro" id="IPR003877">
    <property type="entry name" value="SPRY_dom"/>
</dbReference>
<dbReference type="InterPro" id="IPR017907">
    <property type="entry name" value="Znf_RING_CS"/>
</dbReference>
<evidence type="ECO:0000259" key="6">
    <source>
        <dbReference type="PROSITE" id="PS50089"/>
    </source>
</evidence>
<sequence length="403" mass="46000">MTSFSSSLSGELLQCNICLEVLTDPVTTSCGHNFCNVCIEACWESGQLYRCPLCKEGFDSKNSNTRQKPFLTFYKHDKPLEMFCRDDQTCLCLFCTETEHKTHNAVPIEEEKIRRYFSMSIQLYLTELFTRNEFTYLLTTSVKQRASTNESNKANKVELFTDLIHSIERCQSELLEVMEQKQTAAETQAGELIKELEQEITELKRRESELEQLSHTEDHLHLLQVMGVILDPNTAHPKLILSKDGKQVSHGGSWRDVPNNSERFDSSACVLGKDGFSCGRFYFVVQVGDKTEWDLGVARESIERKGKITVCPEKGFWGIWLRNGGEYVANEYCPVPLSLKDKPQKVGVFVDYEEGLVSFYNVETKALIYSFTGQSFTEKIFPFFSPCNKRGDVNTKPLIIHTA</sequence>
<protein>
    <submittedName>
        <fullName evidence="9">Uncharacterized protein</fullName>
    </submittedName>
</protein>
<dbReference type="InterPro" id="IPR013320">
    <property type="entry name" value="ConA-like_dom_sf"/>
</dbReference>
<dbReference type="InterPro" id="IPR027370">
    <property type="entry name" value="Znf-RING_euk"/>
</dbReference>
<dbReference type="PROSITE" id="PS50119">
    <property type="entry name" value="ZF_BBOX"/>
    <property type="match status" value="1"/>
</dbReference>
<organism evidence="9 10">
    <name type="scientific">Sinocyclocheilus grahami</name>
    <name type="common">Dianchi golden-line fish</name>
    <name type="synonym">Barbus grahami</name>
    <dbReference type="NCBI Taxonomy" id="75366"/>
    <lineage>
        <taxon>Eukaryota</taxon>
        <taxon>Metazoa</taxon>
        <taxon>Chordata</taxon>
        <taxon>Craniata</taxon>
        <taxon>Vertebrata</taxon>
        <taxon>Euteleostomi</taxon>
        <taxon>Actinopterygii</taxon>
        <taxon>Neopterygii</taxon>
        <taxon>Teleostei</taxon>
        <taxon>Ostariophysi</taxon>
        <taxon>Cypriniformes</taxon>
        <taxon>Cyprinidae</taxon>
        <taxon>Cyprininae</taxon>
        <taxon>Sinocyclocheilus</taxon>
    </lineage>
</organism>
<keyword evidence="3" id="KW-0862">Zinc</keyword>
<dbReference type="AlphaFoldDB" id="A0A672QXF0"/>
<keyword evidence="5" id="KW-0175">Coiled coil</keyword>
<proteinExistence type="predicted"/>
<dbReference type="CDD" id="cd13733">
    <property type="entry name" value="SPRY_PRY_C-I_1"/>
    <property type="match status" value="1"/>
</dbReference>
<evidence type="ECO:0000313" key="10">
    <source>
        <dbReference type="Proteomes" id="UP000472262"/>
    </source>
</evidence>
<name>A0A672QXF0_SINGR</name>
<dbReference type="SMART" id="SM00589">
    <property type="entry name" value="PRY"/>
    <property type="match status" value="1"/>
</dbReference>
<dbReference type="Proteomes" id="UP000472262">
    <property type="component" value="Unassembled WGS sequence"/>
</dbReference>
<dbReference type="CDD" id="cd19769">
    <property type="entry name" value="Bbox2_TRIM16-like"/>
    <property type="match status" value="1"/>
</dbReference>
<feature type="domain" description="B30.2/SPRY" evidence="8">
    <location>
        <begin position="208"/>
        <end position="403"/>
    </location>
</feature>
<feature type="coiled-coil region" evidence="5">
    <location>
        <begin position="175"/>
        <end position="216"/>
    </location>
</feature>
<evidence type="ECO:0000256" key="2">
    <source>
        <dbReference type="ARBA" id="ARBA00022771"/>
    </source>
</evidence>
<dbReference type="Gene3D" id="3.30.160.60">
    <property type="entry name" value="Classic Zinc Finger"/>
    <property type="match status" value="1"/>
</dbReference>
<dbReference type="SMART" id="SM00449">
    <property type="entry name" value="SPRY"/>
    <property type="match status" value="1"/>
</dbReference>
<dbReference type="PROSITE" id="PS50188">
    <property type="entry name" value="B302_SPRY"/>
    <property type="match status" value="1"/>
</dbReference>
<evidence type="ECO:0000256" key="1">
    <source>
        <dbReference type="ARBA" id="ARBA00022723"/>
    </source>
</evidence>
<dbReference type="PRINTS" id="PR01407">
    <property type="entry name" value="BUTYPHLNCDUF"/>
</dbReference>
<feature type="domain" description="RING-type" evidence="6">
    <location>
        <begin position="15"/>
        <end position="55"/>
    </location>
</feature>
<keyword evidence="1" id="KW-0479">Metal-binding</keyword>
<feature type="domain" description="B box-type" evidence="7">
    <location>
        <begin position="80"/>
        <end position="108"/>
    </location>
</feature>
<dbReference type="Gene3D" id="2.60.120.920">
    <property type="match status" value="1"/>
</dbReference>
<dbReference type="Gene3D" id="3.30.40.10">
    <property type="entry name" value="Zinc/RING finger domain, C3HC4 (zinc finger)"/>
    <property type="match status" value="1"/>
</dbReference>
<evidence type="ECO:0000259" key="8">
    <source>
        <dbReference type="PROSITE" id="PS50188"/>
    </source>
</evidence>
<dbReference type="GO" id="GO:0008270">
    <property type="term" value="F:zinc ion binding"/>
    <property type="evidence" value="ECO:0007669"/>
    <property type="project" value="UniProtKB-KW"/>
</dbReference>
<dbReference type="SUPFAM" id="SSF49899">
    <property type="entry name" value="Concanavalin A-like lectins/glucanases"/>
    <property type="match status" value="1"/>
</dbReference>
<evidence type="ECO:0000256" key="5">
    <source>
        <dbReference type="SAM" id="Coils"/>
    </source>
</evidence>
<dbReference type="InterPro" id="IPR006574">
    <property type="entry name" value="PRY"/>
</dbReference>
<dbReference type="SMART" id="SM00184">
    <property type="entry name" value="RING"/>
    <property type="match status" value="1"/>
</dbReference>
<reference evidence="9" key="1">
    <citation type="submission" date="2025-08" db="UniProtKB">
        <authorList>
            <consortium name="Ensembl"/>
        </authorList>
    </citation>
    <scope>IDENTIFICATION</scope>
</reference>
<dbReference type="InterPro" id="IPR043136">
    <property type="entry name" value="B30.2/SPRY_sf"/>
</dbReference>
<dbReference type="Ensembl" id="ENSSGRT00000086070.1">
    <property type="protein sequence ID" value="ENSSGRP00000080826.1"/>
    <property type="gene ID" value="ENSSGRG00000040923.1"/>
</dbReference>
<evidence type="ECO:0000313" key="9">
    <source>
        <dbReference type="Ensembl" id="ENSSGRP00000080826.1"/>
    </source>
</evidence>
<dbReference type="InterPro" id="IPR000315">
    <property type="entry name" value="Znf_B-box"/>
</dbReference>
<reference evidence="9" key="2">
    <citation type="submission" date="2025-09" db="UniProtKB">
        <authorList>
            <consortium name="Ensembl"/>
        </authorList>
    </citation>
    <scope>IDENTIFICATION</scope>
</reference>
<dbReference type="InterPro" id="IPR001841">
    <property type="entry name" value="Znf_RING"/>
</dbReference>
<dbReference type="Pfam" id="PF00643">
    <property type="entry name" value="zf-B_box"/>
    <property type="match status" value="1"/>
</dbReference>
<evidence type="ECO:0000256" key="3">
    <source>
        <dbReference type="ARBA" id="ARBA00022833"/>
    </source>
</evidence>
<dbReference type="SUPFAM" id="SSF57845">
    <property type="entry name" value="B-box zinc-binding domain"/>
    <property type="match status" value="1"/>
</dbReference>